<dbReference type="PATRIC" id="fig|1291052.5.peg.2115"/>
<evidence type="ECO:0000313" key="2">
    <source>
        <dbReference type="Proteomes" id="UP000051679"/>
    </source>
</evidence>
<proteinExistence type="predicted"/>
<dbReference type="AlphaFoldDB" id="A0A0R1ZQ50"/>
<organism evidence="1 2">
    <name type="scientific">Lacticaseibacillus sharpeae JCM 1186 = DSM 20505</name>
    <dbReference type="NCBI Taxonomy" id="1291052"/>
    <lineage>
        <taxon>Bacteria</taxon>
        <taxon>Bacillati</taxon>
        <taxon>Bacillota</taxon>
        <taxon>Bacilli</taxon>
        <taxon>Lactobacillales</taxon>
        <taxon>Lactobacillaceae</taxon>
        <taxon>Lacticaseibacillus</taxon>
    </lineage>
</organism>
<evidence type="ECO:0000313" key="1">
    <source>
        <dbReference type="EMBL" id="KRM56570.1"/>
    </source>
</evidence>
<reference evidence="1 2" key="1">
    <citation type="journal article" date="2015" name="Genome Announc.">
        <title>Expanding the biotechnology potential of lactobacilli through comparative genomics of 213 strains and associated genera.</title>
        <authorList>
            <person name="Sun Z."/>
            <person name="Harris H.M."/>
            <person name="McCann A."/>
            <person name="Guo C."/>
            <person name="Argimon S."/>
            <person name="Zhang W."/>
            <person name="Yang X."/>
            <person name="Jeffery I.B."/>
            <person name="Cooney J.C."/>
            <person name="Kagawa T.F."/>
            <person name="Liu W."/>
            <person name="Song Y."/>
            <person name="Salvetti E."/>
            <person name="Wrobel A."/>
            <person name="Rasinkangas P."/>
            <person name="Parkhill J."/>
            <person name="Rea M.C."/>
            <person name="O'Sullivan O."/>
            <person name="Ritari J."/>
            <person name="Douillard F.P."/>
            <person name="Paul Ross R."/>
            <person name="Yang R."/>
            <person name="Briner A.E."/>
            <person name="Felis G.E."/>
            <person name="de Vos W.M."/>
            <person name="Barrangou R."/>
            <person name="Klaenhammer T.R."/>
            <person name="Caufield P.W."/>
            <person name="Cui Y."/>
            <person name="Zhang H."/>
            <person name="O'Toole P.W."/>
        </authorList>
    </citation>
    <scope>NUCLEOTIDE SEQUENCE [LARGE SCALE GENOMIC DNA]</scope>
    <source>
        <strain evidence="1 2">DSM 20505</strain>
    </source>
</reference>
<dbReference type="OrthoDB" id="2302143at2"/>
<keyword evidence="2" id="KW-1185">Reference proteome</keyword>
<sequence>MAKKERRYFFVAKNVKTDNGYTIEFLNIPHVSASGVTYAETVYYSYRALSDFLSQLPGDEAALTAYTLSGIPENTENTFYSIVSVPGDFNPHKMTTTFTIAQTLPDEIRNQAAKLSHLVEYDDKPLASNHA</sequence>
<comment type="caution">
    <text evidence="1">The sequence shown here is derived from an EMBL/GenBank/DDBJ whole genome shotgun (WGS) entry which is preliminary data.</text>
</comment>
<protein>
    <submittedName>
        <fullName evidence="1">Uncharacterized protein</fullName>
    </submittedName>
</protein>
<dbReference type="Proteomes" id="UP000051679">
    <property type="component" value="Unassembled WGS sequence"/>
</dbReference>
<dbReference type="EMBL" id="AYYO01000003">
    <property type="protein sequence ID" value="KRM56570.1"/>
    <property type="molecule type" value="Genomic_DNA"/>
</dbReference>
<dbReference type="RefSeq" id="WP_054676461.1">
    <property type="nucleotide sequence ID" value="NZ_AYYO01000003.1"/>
</dbReference>
<accession>A0A0R1ZQ50</accession>
<name>A0A0R1ZQ50_9LACO</name>
<gene>
    <name evidence="1" type="ORF">FC18_GL002053</name>
</gene>